<dbReference type="InterPro" id="IPR015421">
    <property type="entry name" value="PyrdxlP-dep_Trfase_major"/>
</dbReference>
<feature type="binding site" evidence="13">
    <location>
        <position position="399"/>
    </location>
    <ligand>
        <name>substrate</name>
    </ligand>
</feature>
<evidence type="ECO:0000256" key="8">
    <source>
        <dbReference type="ARBA" id="ARBA00022691"/>
    </source>
</evidence>
<dbReference type="CDD" id="cd00610">
    <property type="entry name" value="OAT_like"/>
    <property type="match status" value="1"/>
</dbReference>
<gene>
    <name evidence="13" type="primary">bioA</name>
    <name evidence="14" type="ORF">NB231_16503</name>
</gene>
<dbReference type="GO" id="GO:0009102">
    <property type="term" value="P:biotin biosynthetic process"/>
    <property type="evidence" value="ECO:0007669"/>
    <property type="project" value="UniProtKB-UniRule"/>
</dbReference>
<evidence type="ECO:0000256" key="12">
    <source>
        <dbReference type="ARBA" id="ARBA00060970"/>
    </source>
</evidence>
<dbReference type="STRING" id="314278.NB231_16503"/>
<keyword evidence="5 13" id="KW-0963">Cytoplasm</keyword>
<evidence type="ECO:0000256" key="7">
    <source>
        <dbReference type="ARBA" id="ARBA00022679"/>
    </source>
</evidence>
<comment type="subunit">
    <text evidence="4 13">Homodimer.</text>
</comment>
<evidence type="ECO:0000256" key="11">
    <source>
        <dbReference type="ARBA" id="ARBA00048449"/>
    </source>
</evidence>
<comment type="catalytic activity">
    <reaction evidence="11 13">
        <text>(8S)-8-amino-7-oxononanoate + S-adenosyl-L-methionine = S-adenosyl-4-methylsulfanyl-2-oxobutanoate + (7R,8S)-7,8-diammoniononanoate</text>
        <dbReference type="Rhea" id="RHEA:16861"/>
        <dbReference type="ChEBI" id="CHEBI:16490"/>
        <dbReference type="ChEBI" id="CHEBI:59789"/>
        <dbReference type="ChEBI" id="CHEBI:149468"/>
        <dbReference type="ChEBI" id="CHEBI:149469"/>
        <dbReference type="EC" id="2.6.1.62"/>
    </reaction>
</comment>
<feature type="binding site" evidence="13">
    <location>
        <position position="143"/>
    </location>
    <ligand>
        <name>substrate</name>
    </ligand>
</feature>
<comment type="caution">
    <text evidence="14">The sequence shown here is derived from an EMBL/GenBank/DDBJ whole genome shotgun (WGS) entry which is preliminary data.</text>
</comment>
<evidence type="ECO:0000256" key="4">
    <source>
        <dbReference type="ARBA" id="ARBA00011738"/>
    </source>
</evidence>
<sequence>MQEKYSGSHPNIWYPFTPIKGAPTPLKVTSGNGAWIELAGGKQLLDLISSWWVNVLGHARPEIADAIHGQAKCLEHVIFAGFTHEPAEKLAETLAGKLPGRLNRVFYSDNGSSAVEIAIKQAWQYWANLGEKRESFICFDHGYHGDTFGAMSVSARSLFTDVYKELLFPVESVPYPVTWRGDDEIQEKEAAALGRLTQLLEQNPKRYAAIIIEPLVQGAGGMRMCRPEFLQALRRLSHEHDTLLIFDEVMTGFGRTGAWFACERAGIEPDVIALAKGLTGGFLPLAATVCSDSVYEAFASADPAKTLFHGHSYTANPLGCAAANATLKLLEQNEYAFKNLEQEHIEHLAKLEDHPKLDKIRVTGTIAAMDIKTADRPGYLNQVSAIIKRKAFEQGLLLRPLGNVLYLMPPYCITRDELAQAYRGIAAILDEL</sequence>
<dbReference type="NCBIfam" id="NF004624">
    <property type="entry name" value="PRK05964.1"/>
    <property type="match status" value="1"/>
</dbReference>
<evidence type="ECO:0000313" key="14">
    <source>
        <dbReference type="EMBL" id="EAR23439.1"/>
    </source>
</evidence>
<dbReference type="InterPro" id="IPR005814">
    <property type="entry name" value="Aminotrans_3"/>
</dbReference>
<dbReference type="EC" id="2.6.1.62" evidence="13"/>
<feature type="binding site" evidence="13">
    <location>
        <position position="276"/>
    </location>
    <ligand>
        <name>substrate</name>
    </ligand>
</feature>
<keyword evidence="15" id="KW-1185">Reference proteome</keyword>
<keyword evidence="10 13" id="KW-0663">Pyridoxal phosphate</keyword>
<keyword evidence="9 13" id="KW-0093">Biotin biosynthesis</keyword>
<keyword evidence="8 13" id="KW-0949">S-adenosyl-L-methionine</keyword>
<dbReference type="EMBL" id="AAOF01000001">
    <property type="protein sequence ID" value="EAR23439.1"/>
    <property type="molecule type" value="Genomic_DNA"/>
</dbReference>
<dbReference type="RefSeq" id="WP_005004725.1">
    <property type="nucleotide sequence ID" value="NZ_CH672427.1"/>
</dbReference>
<dbReference type="InterPro" id="IPR049704">
    <property type="entry name" value="Aminotrans_3_PPA_site"/>
</dbReference>
<dbReference type="Pfam" id="PF00202">
    <property type="entry name" value="Aminotran_3"/>
    <property type="match status" value="1"/>
</dbReference>
<dbReference type="NCBIfam" id="TIGR00508">
    <property type="entry name" value="bioA"/>
    <property type="match status" value="1"/>
</dbReference>
<comment type="subcellular location">
    <subcellularLocation>
        <location evidence="2 13">Cytoplasm</location>
    </subcellularLocation>
</comment>
<evidence type="ECO:0000256" key="10">
    <source>
        <dbReference type="ARBA" id="ARBA00022898"/>
    </source>
</evidence>
<dbReference type="PROSITE" id="PS00600">
    <property type="entry name" value="AA_TRANSFER_CLASS_3"/>
    <property type="match status" value="1"/>
</dbReference>
<evidence type="ECO:0000256" key="5">
    <source>
        <dbReference type="ARBA" id="ARBA00022490"/>
    </source>
</evidence>
<evidence type="ECO:0000256" key="3">
    <source>
        <dbReference type="ARBA" id="ARBA00005063"/>
    </source>
</evidence>
<dbReference type="PANTHER" id="PTHR42684">
    <property type="entry name" value="ADENOSYLMETHIONINE-8-AMINO-7-OXONONANOATE AMINOTRANSFERASE"/>
    <property type="match status" value="1"/>
</dbReference>
<dbReference type="InterPro" id="IPR015422">
    <property type="entry name" value="PyrdxlP-dep_Trfase_small"/>
</dbReference>
<dbReference type="GO" id="GO:0030170">
    <property type="term" value="F:pyridoxal phosphate binding"/>
    <property type="evidence" value="ECO:0007669"/>
    <property type="project" value="UniProtKB-UniRule"/>
</dbReference>
<feature type="binding site" evidence="13">
    <location>
        <position position="310"/>
    </location>
    <ligand>
        <name>substrate</name>
    </ligand>
</feature>
<dbReference type="UniPathway" id="UPA00078">
    <property type="reaction ID" value="UER00160"/>
</dbReference>
<dbReference type="GO" id="GO:0004015">
    <property type="term" value="F:adenosylmethionine-8-amino-7-oxononanoate transaminase activity"/>
    <property type="evidence" value="ECO:0007669"/>
    <property type="project" value="UniProtKB-UniRule"/>
</dbReference>
<dbReference type="HOGENOM" id="CLU_016922_4_3_6"/>
<accession>A4BMA1</accession>
<feature type="modified residue" description="N6-(pyridoxal phosphate)lysine" evidence="13">
    <location>
        <position position="276"/>
    </location>
</feature>
<dbReference type="Proteomes" id="UP000003374">
    <property type="component" value="Unassembled WGS sequence"/>
</dbReference>
<proteinExistence type="inferred from homology"/>
<feature type="binding site" evidence="13">
    <location>
        <position position="51"/>
    </location>
    <ligand>
        <name>substrate</name>
    </ligand>
</feature>
<dbReference type="Gene3D" id="3.40.640.10">
    <property type="entry name" value="Type I PLP-dependent aspartate aminotransferase-like (Major domain)"/>
    <property type="match status" value="1"/>
</dbReference>
<comment type="pathway">
    <text evidence="3 13">Cofactor biosynthesis; biotin biosynthesis; 7,8-diaminononanoate from 8-amino-7-oxononanoate (SAM route): step 1/1.</text>
</comment>
<feature type="binding site" evidence="13">
    <location>
        <position position="247"/>
    </location>
    <ligand>
        <name>pyridoxal 5'-phosphate</name>
        <dbReference type="ChEBI" id="CHEBI:597326"/>
    </ligand>
</feature>
<dbReference type="SUPFAM" id="SSF53383">
    <property type="entry name" value="PLP-dependent transferases"/>
    <property type="match status" value="1"/>
</dbReference>
<organism evidence="14 15">
    <name type="scientific">Nitrococcus mobilis Nb-231</name>
    <dbReference type="NCBI Taxonomy" id="314278"/>
    <lineage>
        <taxon>Bacteria</taxon>
        <taxon>Pseudomonadati</taxon>
        <taxon>Pseudomonadota</taxon>
        <taxon>Gammaproteobacteria</taxon>
        <taxon>Chromatiales</taxon>
        <taxon>Ectothiorhodospiraceae</taxon>
        <taxon>Nitrococcus</taxon>
    </lineage>
</organism>
<evidence type="ECO:0000313" key="15">
    <source>
        <dbReference type="Proteomes" id="UP000003374"/>
    </source>
</evidence>
<keyword evidence="7 13" id="KW-0808">Transferase</keyword>
<feature type="binding site" evidence="13">
    <location>
        <begin position="111"/>
        <end position="112"/>
    </location>
    <ligand>
        <name>pyridoxal 5'-phosphate</name>
        <dbReference type="ChEBI" id="CHEBI:597326"/>
    </ligand>
</feature>
<feature type="binding site" evidence="13">
    <location>
        <begin position="311"/>
        <end position="312"/>
    </location>
    <ligand>
        <name>pyridoxal 5'-phosphate</name>
        <dbReference type="ChEBI" id="CHEBI:597326"/>
    </ligand>
</feature>
<protein>
    <recommendedName>
        <fullName evidence="13">Adenosylmethionine-8-amino-7-oxononanoate aminotransferase</fullName>
        <ecNumber evidence="13">2.6.1.62</ecNumber>
    </recommendedName>
    <alternativeName>
        <fullName evidence="13">7,8-diamino-pelargonic acid aminotransferase</fullName>
        <shortName evidence="13">DAPA AT</shortName>
        <shortName evidence="13">DAPA aminotransferase</shortName>
    </alternativeName>
    <alternativeName>
        <fullName evidence="13">7,8-diaminononanoate synthase</fullName>
        <shortName evidence="13">DANS</shortName>
    </alternativeName>
    <alternativeName>
        <fullName evidence="13">Diaminopelargonic acid synthase</fullName>
    </alternativeName>
</protein>
<evidence type="ECO:0000256" key="13">
    <source>
        <dbReference type="HAMAP-Rule" id="MF_00834"/>
    </source>
</evidence>
<evidence type="ECO:0000256" key="9">
    <source>
        <dbReference type="ARBA" id="ARBA00022756"/>
    </source>
</evidence>
<evidence type="ECO:0000256" key="2">
    <source>
        <dbReference type="ARBA" id="ARBA00004496"/>
    </source>
</evidence>
<dbReference type="InterPro" id="IPR005815">
    <property type="entry name" value="BioA"/>
</dbReference>
<dbReference type="HAMAP" id="MF_00834">
    <property type="entry name" value="BioA"/>
    <property type="match status" value="1"/>
</dbReference>
<dbReference type="OrthoDB" id="9770449at2"/>
<dbReference type="PANTHER" id="PTHR42684:SF3">
    <property type="entry name" value="ADENOSYLMETHIONINE-8-AMINO-7-OXONONANOATE AMINOTRANSFERASE"/>
    <property type="match status" value="1"/>
</dbReference>
<name>A4BMA1_9GAMM</name>
<comment type="cofactor">
    <cofactor evidence="1 13">
        <name>pyridoxal 5'-phosphate</name>
        <dbReference type="ChEBI" id="CHEBI:597326"/>
    </cofactor>
</comment>
<dbReference type="Gene3D" id="3.90.1150.10">
    <property type="entry name" value="Aspartate Aminotransferase, domain 1"/>
    <property type="match status" value="1"/>
</dbReference>
<keyword evidence="6 13" id="KW-0032">Aminotransferase</keyword>
<reference evidence="14 15" key="1">
    <citation type="submission" date="2006-02" db="EMBL/GenBank/DDBJ databases">
        <authorList>
            <person name="Waterbury J."/>
            <person name="Ferriera S."/>
            <person name="Johnson J."/>
            <person name="Kravitz S."/>
            <person name="Halpern A."/>
            <person name="Remington K."/>
            <person name="Beeson K."/>
            <person name="Tran B."/>
            <person name="Rogers Y.-H."/>
            <person name="Friedman R."/>
            <person name="Venter J.C."/>
        </authorList>
    </citation>
    <scope>NUCLEOTIDE SEQUENCE [LARGE SCALE GENOMIC DNA]</scope>
    <source>
        <strain evidence="14 15">Nb-231</strain>
    </source>
</reference>
<comment type="function">
    <text evidence="13">Catalyzes the transfer of the alpha-amino group from S-adenosyl-L-methionine (SAM) to 7-keto-8-aminopelargonic acid (KAPA) to form 7,8-diaminopelargonic acid (DAPA). It is the only aminotransferase known to utilize SAM as an amino donor.</text>
</comment>
<dbReference type="FunFam" id="3.40.640.10:FF:000078">
    <property type="entry name" value="Adenosylmethionine-8-amino-7-oxononanoate aminotransferase"/>
    <property type="match status" value="1"/>
</dbReference>
<comment type="similarity">
    <text evidence="12 13">Belongs to the class-III pyridoxal-phosphate-dependent aminotransferase family. BioA subfamily.</text>
</comment>
<dbReference type="eggNOG" id="COG0161">
    <property type="taxonomic scope" value="Bacteria"/>
</dbReference>
<evidence type="ECO:0000256" key="6">
    <source>
        <dbReference type="ARBA" id="ARBA00022576"/>
    </source>
</evidence>
<dbReference type="GO" id="GO:0005737">
    <property type="term" value="C:cytoplasm"/>
    <property type="evidence" value="ECO:0007669"/>
    <property type="project" value="UniProtKB-SubCell"/>
</dbReference>
<dbReference type="AlphaFoldDB" id="A4BMA1"/>
<evidence type="ECO:0000256" key="1">
    <source>
        <dbReference type="ARBA" id="ARBA00001933"/>
    </source>
</evidence>
<dbReference type="InterPro" id="IPR015424">
    <property type="entry name" value="PyrdxlP-dep_Trfase"/>
</dbReference>
<dbReference type="GO" id="GO:0004141">
    <property type="term" value="F:dethiobiotin synthase activity"/>
    <property type="evidence" value="ECO:0007669"/>
    <property type="project" value="TreeGrafter"/>
</dbReference>
<feature type="site" description="Participates in the substrate recognition with KAPA and in a stacking interaction with the adenine ring of SAM" evidence="13">
    <location>
        <position position="16"/>
    </location>
</feature>